<reference evidence="5" key="1">
    <citation type="submission" date="2016-10" db="EMBL/GenBank/DDBJ databases">
        <authorList>
            <person name="Varghese N."/>
            <person name="Submissions S."/>
        </authorList>
    </citation>
    <scope>NUCLEOTIDE SEQUENCE [LARGE SCALE GENOMIC DNA]</scope>
    <source>
        <strain evidence="5">CGMCC 4.2126</strain>
    </source>
</reference>
<dbReference type="GeneID" id="96304502"/>
<proteinExistence type="predicted"/>
<name>A0A1I4CZA7_9ACTN</name>
<evidence type="ECO:0000256" key="2">
    <source>
        <dbReference type="ARBA" id="ARBA00022801"/>
    </source>
</evidence>
<dbReference type="Pfam" id="PF00293">
    <property type="entry name" value="NUDIX"/>
    <property type="match status" value="1"/>
</dbReference>
<dbReference type="Gene3D" id="3.90.79.10">
    <property type="entry name" value="Nucleoside Triphosphate Pyrophosphohydrolase"/>
    <property type="match status" value="1"/>
</dbReference>
<dbReference type="RefSeq" id="WP_342742928.1">
    <property type="nucleotide sequence ID" value="NZ_FOQY01000038.1"/>
</dbReference>
<feature type="domain" description="Nudix hydrolase" evidence="3">
    <location>
        <begin position="121"/>
        <end position="247"/>
    </location>
</feature>
<dbReference type="GO" id="GO:0016787">
    <property type="term" value="F:hydrolase activity"/>
    <property type="evidence" value="ECO:0007669"/>
    <property type="project" value="UniProtKB-KW"/>
</dbReference>
<gene>
    <name evidence="4" type="ORF">SAMN05216275_13862</name>
</gene>
<sequence>MTYDGDYGVPGSLAKVLADVSAERAAQDAMWGIQDLPDGTGQERTAAAEEAKNDVAEAAREGRLTWRHILREEVLEAFAEDDPDALRTELVQVAAVAAKWAQALDRRGDSLPHQVKKARFRAIVDVHIVFVRDGAVLLARRAGTGYADGLWHLPSGHLEEGESVVAAAAREAREEVGAVIEPDDLTFVHAMHRAPERVGLFFAAERWSGEPYNAEPDKCSEIAWHPLEALPDDTVGYPAAALRAIAAGRTFALHKWD</sequence>
<evidence type="ECO:0000313" key="5">
    <source>
        <dbReference type="Proteomes" id="UP000199111"/>
    </source>
</evidence>
<protein>
    <submittedName>
        <fullName evidence="4">ADP-ribose pyrophosphatase YjhB, NUDIX family</fullName>
    </submittedName>
</protein>
<dbReference type="AlphaFoldDB" id="A0A1I4CZA7"/>
<accession>A0A1I4CZA7</accession>
<organism evidence="4 5">
    <name type="scientific">Streptosporangium canum</name>
    <dbReference type="NCBI Taxonomy" id="324952"/>
    <lineage>
        <taxon>Bacteria</taxon>
        <taxon>Bacillati</taxon>
        <taxon>Actinomycetota</taxon>
        <taxon>Actinomycetes</taxon>
        <taxon>Streptosporangiales</taxon>
        <taxon>Streptosporangiaceae</taxon>
        <taxon>Streptosporangium</taxon>
    </lineage>
</organism>
<dbReference type="PROSITE" id="PS51462">
    <property type="entry name" value="NUDIX"/>
    <property type="match status" value="1"/>
</dbReference>
<dbReference type="InterPro" id="IPR020084">
    <property type="entry name" value="NUDIX_hydrolase_CS"/>
</dbReference>
<comment type="cofactor">
    <cofactor evidence="1">
        <name>Mg(2+)</name>
        <dbReference type="ChEBI" id="CHEBI:18420"/>
    </cofactor>
</comment>
<evidence type="ECO:0000313" key="4">
    <source>
        <dbReference type="EMBL" id="SFK86674.1"/>
    </source>
</evidence>
<dbReference type="PANTHER" id="PTHR43046">
    <property type="entry name" value="GDP-MANNOSE MANNOSYL HYDROLASE"/>
    <property type="match status" value="1"/>
</dbReference>
<evidence type="ECO:0000259" key="3">
    <source>
        <dbReference type="PROSITE" id="PS51462"/>
    </source>
</evidence>
<dbReference type="Proteomes" id="UP000199111">
    <property type="component" value="Unassembled WGS sequence"/>
</dbReference>
<dbReference type="PANTHER" id="PTHR43046:SF16">
    <property type="entry name" value="ADP-RIBOSE PYROPHOSPHATASE YJHB-RELATED"/>
    <property type="match status" value="1"/>
</dbReference>
<dbReference type="PROSITE" id="PS00893">
    <property type="entry name" value="NUDIX_BOX"/>
    <property type="match status" value="1"/>
</dbReference>
<dbReference type="CDD" id="cd04683">
    <property type="entry name" value="NUDIX_Hydrolase"/>
    <property type="match status" value="1"/>
</dbReference>
<keyword evidence="5" id="KW-1185">Reference proteome</keyword>
<evidence type="ECO:0000256" key="1">
    <source>
        <dbReference type="ARBA" id="ARBA00001946"/>
    </source>
</evidence>
<dbReference type="InterPro" id="IPR000086">
    <property type="entry name" value="NUDIX_hydrolase_dom"/>
</dbReference>
<keyword evidence="2" id="KW-0378">Hydrolase</keyword>
<dbReference type="SUPFAM" id="SSF55811">
    <property type="entry name" value="Nudix"/>
    <property type="match status" value="1"/>
</dbReference>
<dbReference type="InterPro" id="IPR015797">
    <property type="entry name" value="NUDIX_hydrolase-like_dom_sf"/>
</dbReference>
<dbReference type="EMBL" id="FOQY01000038">
    <property type="protein sequence ID" value="SFK86674.1"/>
    <property type="molecule type" value="Genomic_DNA"/>
</dbReference>